<dbReference type="PANTHER" id="PTHR10454:SF210">
    <property type="entry name" value="CASPASE-2"/>
    <property type="match status" value="1"/>
</dbReference>
<evidence type="ECO:0000259" key="3">
    <source>
        <dbReference type="PROSITE" id="PS50207"/>
    </source>
</evidence>
<protein>
    <submittedName>
        <fullName evidence="5">Uncharacterized protein</fullName>
    </submittedName>
</protein>
<dbReference type="InterPro" id="IPR001309">
    <property type="entry name" value="Pept_C14_p20"/>
</dbReference>
<dbReference type="SUPFAM" id="SSF52129">
    <property type="entry name" value="Caspase-like"/>
    <property type="match status" value="1"/>
</dbReference>
<dbReference type="InterPro" id="IPR011600">
    <property type="entry name" value="Pept_C14_caspase"/>
</dbReference>
<evidence type="ECO:0000313" key="5">
    <source>
        <dbReference type="EMBL" id="CAD7250620.1"/>
    </source>
</evidence>
<accession>A0A7R9AAT5</accession>
<evidence type="ECO:0000313" key="6">
    <source>
        <dbReference type="Proteomes" id="UP000677054"/>
    </source>
</evidence>
<dbReference type="Gene3D" id="3.40.50.1460">
    <property type="match status" value="1"/>
</dbReference>
<comment type="similarity">
    <text evidence="1 2">Belongs to the peptidase C14A family.</text>
</comment>
<dbReference type="GO" id="GO:0005737">
    <property type="term" value="C:cytoplasm"/>
    <property type="evidence" value="ECO:0007669"/>
    <property type="project" value="TreeGrafter"/>
</dbReference>
<dbReference type="GO" id="GO:0004197">
    <property type="term" value="F:cysteine-type endopeptidase activity"/>
    <property type="evidence" value="ECO:0007669"/>
    <property type="project" value="InterPro"/>
</dbReference>
<keyword evidence="6" id="KW-1185">Reference proteome</keyword>
<gene>
    <name evidence="5" type="ORF">DSTB1V02_LOCUS10391</name>
</gene>
<dbReference type="PANTHER" id="PTHR10454">
    <property type="entry name" value="CASPASE"/>
    <property type="match status" value="1"/>
</dbReference>
<dbReference type="EMBL" id="CAJPEV010002968">
    <property type="protein sequence ID" value="CAG0898554.1"/>
    <property type="molecule type" value="Genomic_DNA"/>
</dbReference>
<dbReference type="OrthoDB" id="6097640at2759"/>
<dbReference type="InterPro" id="IPR002398">
    <property type="entry name" value="Pept_C14"/>
</dbReference>
<feature type="domain" description="Caspase family p10" evidence="3">
    <location>
        <begin position="351"/>
        <end position="398"/>
    </location>
</feature>
<dbReference type="InterPro" id="IPR002138">
    <property type="entry name" value="Pept_C14_p10"/>
</dbReference>
<evidence type="ECO:0000259" key="4">
    <source>
        <dbReference type="PROSITE" id="PS50208"/>
    </source>
</evidence>
<dbReference type="GO" id="GO:0006915">
    <property type="term" value="P:apoptotic process"/>
    <property type="evidence" value="ECO:0007669"/>
    <property type="project" value="TreeGrafter"/>
</dbReference>
<dbReference type="GO" id="GO:0006508">
    <property type="term" value="P:proteolysis"/>
    <property type="evidence" value="ECO:0007669"/>
    <property type="project" value="InterPro"/>
</dbReference>
<evidence type="ECO:0000256" key="1">
    <source>
        <dbReference type="ARBA" id="ARBA00010134"/>
    </source>
</evidence>
<dbReference type="Pfam" id="PF00656">
    <property type="entry name" value="Peptidase_C14"/>
    <property type="match status" value="1"/>
</dbReference>
<name>A0A7R9AAT5_9CRUS</name>
<dbReference type="PROSITE" id="PS50208">
    <property type="entry name" value="CASPASE_P20"/>
    <property type="match status" value="1"/>
</dbReference>
<feature type="domain" description="Caspase family p20" evidence="4">
    <location>
        <begin position="145"/>
        <end position="320"/>
    </location>
</feature>
<proteinExistence type="inferred from homology"/>
<dbReference type="SMART" id="SM00115">
    <property type="entry name" value="CASc"/>
    <property type="match status" value="1"/>
</dbReference>
<reference evidence="5" key="1">
    <citation type="submission" date="2020-11" db="EMBL/GenBank/DDBJ databases">
        <authorList>
            <person name="Tran Van P."/>
        </authorList>
    </citation>
    <scope>NUCLEOTIDE SEQUENCE</scope>
</reference>
<dbReference type="Proteomes" id="UP000677054">
    <property type="component" value="Unassembled WGS sequence"/>
</dbReference>
<dbReference type="AlphaFoldDB" id="A0A7R9AAT5"/>
<sequence>MKDSGEALLDLDKIFFSLSRKQIIKSNEWLDMVQEKRPKSKKEKVLFLHQQIRCGGDMAFPTLLECLKENKYEDIVCKSLKFIEMKDEDFAKKLRGDLALKMDQSSSLHDYAPSQNGLGISSIATLTGRNVNIPDDQVYKLESVPPGQVLIVNIREFDENKMTKRIGSEKDRDRIEKLFKSFGFSVRVTKKEDVEKLASHLPLEEKEALMGYIKLEEMVAEINDFAEKVRGDCCVVVIMSHGDQGPAIPDPNLLVAASSTESHGAVTETMREALKQLPFVVYSSDKKPLLVEWIIQKFSTVEALKGKPKIFIIQACRADKIKTQDEIWCGSYDGGIPIDGLGSGSPFYPDDTFIATSTFPYHVSVRPTKGSWFIQAICDVFEAHSNEMDRIDFLSLMREVHKKVADKPGNFGQRPQLDIRGSFKLLFFK</sequence>
<evidence type="ECO:0000256" key="2">
    <source>
        <dbReference type="RuleBase" id="RU003971"/>
    </source>
</evidence>
<organism evidence="5">
    <name type="scientific">Darwinula stevensoni</name>
    <dbReference type="NCBI Taxonomy" id="69355"/>
    <lineage>
        <taxon>Eukaryota</taxon>
        <taxon>Metazoa</taxon>
        <taxon>Ecdysozoa</taxon>
        <taxon>Arthropoda</taxon>
        <taxon>Crustacea</taxon>
        <taxon>Oligostraca</taxon>
        <taxon>Ostracoda</taxon>
        <taxon>Podocopa</taxon>
        <taxon>Podocopida</taxon>
        <taxon>Darwinulocopina</taxon>
        <taxon>Darwinuloidea</taxon>
        <taxon>Darwinulidae</taxon>
        <taxon>Darwinula</taxon>
    </lineage>
</organism>
<dbReference type="InterPro" id="IPR029030">
    <property type="entry name" value="Caspase-like_dom_sf"/>
</dbReference>
<dbReference type="PROSITE" id="PS50207">
    <property type="entry name" value="CASPASE_P10"/>
    <property type="match status" value="1"/>
</dbReference>
<dbReference type="GO" id="GO:0043525">
    <property type="term" value="P:positive regulation of neuron apoptotic process"/>
    <property type="evidence" value="ECO:0007669"/>
    <property type="project" value="TreeGrafter"/>
</dbReference>
<dbReference type="InterPro" id="IPR015917">
    <property type="entry name" value="Pept_C14A"/>
</dbReference>
<dbReference type="EMBL" id="LR902485">
    <property type="protein sequence ID" value="CAD7250620.1"/>
    <property type="molecule type" value="Genomic_DNA"/>
</dbReference>